<evidence type="ECO:0000256" key="6">
    <source>
        <dbReference type="SAM" id="Phobius"/>
    </source>
</evidence>
<dbReference type="SUPFAM" id="SSF57701">
    <property type="entry name" value="Zn2/Cys6 DNA-binding domain"/>
    <property type="match status" value="1"/>
</dbReference>
<evidence type="ECO:0000256" key="3">
    <source>
        <dbReference type="ARBA" id="ARBA00023163"/>
    </source>
</evidence>
<name>A0A1B7NSU9_9EURO</name>
<feature type="region of interest" description="Disordered" evidence="5">
    <location>
        <begin position="471"/>
        <end position="509"/>
    </location>
</feature>
<organism evidence="8 9">
    <name type="scientific">Emergomyces africanus</name>
    <dbReference type="NCBI Taxonomy" id="1955775"/>
    <lineage>
        <taxon>Eukaryota</taxon>
        <taxon>Fungi</taxon>
        <taxon>Dikarya</taxon>
        <taxon>Ascomycota</taxon>
        <taxon>Pezizomycotina</taxon>
        <taxon>Eurotiomycetes</taxon>
        <taxon>Eurotiomycetidae</taxon>
        <taxon>Onygenales</taxon>
        <taxon>Ajellomycetaceae</taxon>
        <taxon>Emergomyces</taxon>
    </lineage>
</organism>
<dbReference type="PANTHER" id="PTHR47784:SF7">
    <property type="entry name" value="ZN(II)2CYS6 TRANSCRIPTION FACTOR (EUROFUNG)"/>
    <property type="match status" value="1"/>
</dbReference>
<dbReference type="AlphaFoldDB" id="A0A1B7NSU9"/>
<dbReference type="InterPro" id="IPR036864">
    <property type="entry name" value="Zn2-C6_fun-type_DNA-bd_sf"/>
</dbReference>
<feature type="region of interest" description="Disordered" evidence="5">
    <location>
        <begin position="1"/>
        <end position="24"/>
    </location>
</feature>
<dbReference type="Pfam" id="PF11951">
    <property type="entry name" value="Fungal_trans_2"/>
    <property type="match status" value="1"/>
</dbReference>
<dbReference type="InterPro" id="IPR021858">
    <property type="entry name" value="Fun_TF"/>
</dbReference>
<feature type="domain" description="Zn(2)-C6 fungal-type" evidence="7">
    <location>
        <begin position="26"/>
        <end position="56"/>
    </location>
</feature>
<accession>A0A1B7NSU9</accession>
<dbReference type="OrthoDB" id="416217at2759"/>
<feature type="transmembrane region" description="Helical" evidence="6">
    <location>
        <begin position="387"/>
        <end position="407"/>
    </location>
</feature>
<protein>
    <recommendedName>
        <fullName evidence="7">Zn(2)-C6 fungal-type domain-containing protein</fullName>
    </recommendedName>
</protein>
<reference evidence="8 9" key="1">
    <citation type="submission" date="2015-07" db="EMBL/GenBank/DDBJ databases">
        <title>Emmonsia species relationships and genome sequence.</title>
        <authorList>
            <person name="Cuomo C.A."/>
            <person name="Schwartz I.S."/>
            <person name="Kenyon C."/>
            <person name="de Hoog G.S."/>
            <person name="Govender N.P."/>
            <person name="Botha A."/>
            <person name="Moreno L."/>
            <person name="de Vries M."/>
            <person name="Munoz J.F."/>
            <person name="Stielow J.B."/>
        </authorList>
    </citation>
    <scope>NUCLEOTIDE SEQUENCE [LARGE SCALE GENOMIC DNA]</scope>
    <source>
        <strain evidence="8 9">CBS 136260</strain>
    </source>
</reference>
<gene>
    <name evidence="8" type="ORF">ACJ72_05813</name>
</gene>
<keyword evidence="6" id="KW-1133">Transmembrane helix</keyword>
<feature type="compositionally biased region" description="Acidic residues" evidence="5">
    <location>
        <begin position="479"/>
        <end position="501"/>
    </location>
</feature>
<dbReference type="Proteomes" id="UP000091918">
    <property type="component" value="Unassembled WGS sequence"/>
</dbReference>
<dbReference type="GO" id="GO:0003677">
    <property type="term" value="F:DNA binding"/>
    <property type="evidence" value="ECO:0007669"/>
    <property type="project" value="UniProtKB-KW"/>
</dbReference>
<evidence type="ECO:0000313" key="9">
    <source>
        <dbReference type="Proteomes" id="UP000091918"/>
    </source>
</evidence>
<dbReference type="GO" id="GO:0001228">
    <property type="term" value="F:DNA-binding transcription activator activity, RNA polymerase II-specific"/>
    <property type="evidence" value="ECO:0007669"/>
    <property type="project" value="TreeGrafter"/>
</dbReference>
<dbReference type="CDD" id="cd00067">
    <property type="entry name" value="GAL4"/>
    <property type="match status" value="1"/>
</dbReference>
<dbReference type="EMBL" id="LGUA01000869">
    <property type="protein sequence ID" value="OAX79863.1"/>
    <property type="molecule type" value="Genomic_DNA"/>
</dbReference>
<proteinExistence type="predicted"/>
<evidence type="ECO:0000256" key="4">
    <source>
        <dbReference type="ARBA" id="ARBA00023242"/>
    </source>
</evidence>
<evidence type="ECO:0000256" key="5">
    <source>
        <dbReference type="SAM" id="MobiDB-lite"/>
    </source>
</evidence>
<keyword evidence="3" id="KW-0804">Transcription</keyword>
<evidence type="ECO:0000259" key="7">
    <source>
        <dbReference type="PROSITE" id="PS50048"/>
    </source>
</evidence>
<keyword evidence="4" id="KW-0539">Nucleus</keyword>
<dbReference type="InterPro" id="IPR053157">
    <property type="entry name" value="Sterol_Uptake_Regulator"/>
</dbReference>
<dbReference type="InterPro" id="IPR001138">
    <property type="entry name" value="Zn2Cys6_DnaBD"/>
</dbReference>
<sequence length="509" mass="57621">MTHTKDLPRSTAPTINRKPHTKSRTGCYNCKARRVKCPETRPECDNCRLRQLDCVYPSQFKSPSHQITRRLQPNYNTKNYAAAVQFAKSLLSPPIKPVAAPPQFPPFFTIDDMRFFHHYMVAAYPYLPYDSDIVWTNEIPILAHQHEFLFHALLSLGASHLTTVTANHSGPEEAHGYAAMLAHRGLALRGLQEAMDRQPKASFTPNTIPENLPELNAMLATCYTLTMQSGHLCDAFTDFIVLIRGCGRLTSHIATLCGVDHHSLPLNLKDSDLRARFPHLVPGNLDNEHCDETHHHDDRIKGSIDMGVVRRAAIALKSLKPLLQHECHRQYHAIILGGMEALQRRDWVDAFVSFQETFTVLCTTEEENFQNHIITPAGEEVSTENNAVFLLLFVYFTAMQIIIYPILTQVMPARARFPQLMMPQLRWLIDISMQVPVALRKYLVVPLEIVAKIGGECGMFRSRIGERVKEGLSGKAEELWQEEPEEEEDGGDDHDHDDDGTDVPTYAEV</sequence>
<dbReference type="PROSITE" id="PS50048">
    <property type="entry name" value="ZN2_CY6_FUNGAL_2"/>
    <property type="match status" value="1"/>
</dbReference>
<dbReference type="SMART" id="SM00066">
    <property type="entry name" value="GAL4"/>
    <property type="match status" value="1"/>
</dbReference>
<keyword evidence="2" id="KW-0238">DNA-binding</keyword>
<dbReference type="PANTHER" id="PTHR47784">
    <property type="entry name" value="STEROL UPTAKE CONTROL PROTEIN 2"/>
    <property type="match status" value="1"/>
</dbReference>
<keyword evidence="1" id="KW-0805">Transcription regulation</keyword>
<dbReference type="STRING" id="1658172.A0A1B7NSU9"/>
<evidence type="ECO:0000313" key="8">
    <source>
        <dbReference type="EMBL" id="OAX79863.1"/>
    </source>
</evidence>
<dbReference type="Pfam" id="PF00172">
    <property type="entry name" value="Zn_clus"/>
    <property type="match status" value="1"/>
</dbReference>
<keyword evidence="6" id="KW-0812">Transmembrane</keyword>
<dbReference type="Gene3D" id="4.10.240.10">
    <property type="entry name" value="Zn(2)-C6 fungal-type DNA-binding domain"/>
    <property type="match status" value="1"/>
</dbReference>
<keyword evidence="6" id="KW-0472">Membrane</keyword>
<keyword evidence="9" id="KW-1185">Reference proteome</keyword>
<evidence type="ECO:0000256" key="1">
    <source>
        <dbReference type="ARBA" id="ARBA00023015"/>
    </source>
</evidence>
<dbReference type="GO" id="GO:0008270">
    <property type="term" value="F:zinc ion binding"/>
    <property type="evidence" value="ECO:0007669"/>
    <property type="project" value="InterPro"/>
</dbReference>
<dbReference type="PROSITE" id="PS00463">
    <property type="entry name" value="ZN2_CY6_FUNGAL_1"/>
    <property type="match status" value="1"/>
</dbReference>
<evidence type="ECO:0000256" key="2">
    <source>
        <dbReference type="ARBA" id="ARBA00023125"/>
    </source>
</evidence>
<comment type="caution">
    <text evidence="8">The sequence shown here is derived from an EMBL/GenBank/DDBJ whole genome shotgun (WGS) entry which is preliminary data.</text>
</comment>